<protein>
    <recommendedName>
        <fullName evidence="2">Cysteine-rich domain-containing protein</fullName>
    </recommendedName>
</protein>
<dbReference type="AlphaFoldDB" id="X1AUN3"/>
<accession>X1AUN3</accession>
<dbReference type="InterPro" id="IPR051278">
    <property type="entry name" value="HdrB/HdrD_reductase"/>
</dbReference>
<dbReference type="InterPro" id="IPR004017">
    <property type="entry name" value="Cys_rich_dom"/>
</dbReference>
<feature type="domain" description="Cysteine-rich" evidence="2">
    <location>
        <begin position="5"/>
        <end position="85"/>
    </location>
</feature>
<dbReference type="Pfam" id="PF02754">
    <property type="entry name" value="CCG"/>
    <property type="match status" value="2"/>
</dbReference>
<organism evidence="3">
    <name type="scientific">marine sediment metagenome</name>
    <dbReference type="NCBI Taxonomy" id="412755"/>
    <lineage>
        <taxon>unclassified sequences</taxon>
        <taxon>metagenomes</taxon>
        <taxon>ecological metagenomes</taxon>
    </lineage>
</organism>
<sequence length="250" mass="28179">MSNKYFLGCVIPGRLPYLEVSARKTFEKLGIEISDQAKCSCCPDPTGTGLLDHQSWLVIGARNLCLYEESKSDIISLCSGCTESLKTVKYLLDKDENIKKEINDKLKSIGKNYKGSIDVKHFAEILFENIESIEKKVKKPLKDLKIAGHPGCHYLRPSEIIQWDDPLNPTTLDRLIEAIGADPVDYSLKNDCCGNPVEKADKDVSYSMLQNKLKSMKESGTDCIACVCPACYQQFEFNQREVNKKFNTDY</sequence>
<reference evidence="3" key="1">
    <citation type="journal article" date="2014" name="Front. Microbiol.">
        <title>High frequency of phylogenetically diverse reductive dehalogenase-homologous genes in deep subseafloor sedimentary metagenomes.</title>
        <authorList>
            <person name="Kawai M."/>
            <person name="Futagami T."/>
            <person name="Toyoda A."/>
            <person name="Takaki Y."/>
            <person name="Nishi S."/>
            <person name="Hori S."/>
            <person name="Arai W."/>
            <person name="Tsubouchi T."/>
            <person name="Morono Y."/>
            <person name="Uchiyama I."/>
            <person name="Ito T."/>
            <person name="Fujiyama A."/>
            <person name="Inagaki F."/>
            <person name="Takami H."/>
        </authorList>
    </citation>
    <scope>NUCLEOTIDE SEQUENCE</scope>
    <source>
        <strain evidence="3">Expedition CK06-06</strain>
    </source>
</reference>
<proteinExistence type="predicted"/>
<evidence type="ECO:0000259" key="2">
    <source>
        <dbReference type="Pfam" id="PF02754"/>
    </source>
</evidence>
<feature type="non-terminal residue" evidence="3">
    <location>
        <position position="250"/>
    </location>
</feature>
<evidence type="ECO:0000256" key="1">
    <source>
        <dbReference type="ARBA" id="ARBA00023002"/>
    </source>
</evidence>
<comment type="caution">
    <text evidence="3">The sequence shown here is derived from an EMBL/GenBank/DDBJ whole genome shotgun (WGS) entry which is preliminary data.</text>
</comment>
<dbReference type="PANTHER" id="PTHR42947:SF1">
    <property type="entry name" value="COB--COM HETERODISULFIDE REDUCTASE SUBUNIT B 1"/>
    <property type="match status" value="1"/>
</dbReference>
<gene>
    <name evidence="3" type="ORF">S01H4_30809</name>
</gene>
<name>X1AUN3_9ZZZZ</name>
<keyword evidence="1" id="KW-0560">Oxidoreductase</keyword>
<dbReference type="GO" id="GO:0016491">
    <property type="term" value="F:oxidoreductase activity"/>
    <property type="evidence" value="ECO:0007669"/>
    <property type="project" value="UniProtKB-KW"/>
</dbReference>
<feature type="domain" description="Cysteine-rich" evidence="2">
    <location>
        <begin position="147"/>
        <end position="235"/>
    </location>
</feature>
<dbReference type="Gene3D" id="1.20.1050.140">
    <property type="match status" value="1"/>
</dbReference>
<dbReference type="EMBL" id="BART01015936">
    <property type="protein sequence ID" value="GAG75953.1"/>
    <property type="molecule type" value="Genomic_DNA"/>
</dbReference>
<dbReference type="PANTHER" id="PTHR42947">
    <property type="entry name" value="COB--COM HETERODISULFIDE REDUCTASE SUBUNIT B 1"/>
    <property type="match status" value="1"/>
</dbReference>
<evidence type="ECO:0000313" key="3">
    <source>
        <dbReference type="EMBL" id="GAG75953.1"/>
    </source>
</evidence>